<reference evidence="1 2" key="1">
    <citation type="submission" date="2018-08" db="EMBL/GenBank/DDBJ databases">
        <title>A genome reference for cultivated species of the human gut microbiota.</title>
        <authorList>
            <person name="Zou Y."/>
            <person name="Xue W."/>
            <person name="Luo G."/>
        </authorList>
    </citation>
    <scope>NUCLEOTIDE SEQUENCE [LARGE SCALE GENOMIC DNA]</scope>
    <source>
        <strain evidence="1 2">AF06-19</strain>
    </source>
</reference>
<dbReference type="Proteomes" id="UP000283683">
    <property type="component" value="Unassembled WGS sequence"/>
</dbReference>
<comment type="caution">
    <text evidence="1">The sequence shown here is derived from an EMBL/GenBank/DDBJ whole genome shotgun (WGS) entry which is preliminary data.</text>
</comment>
<gene>
    <name evidence="1" type="ORF">DWV45_05290</name>
</gene>
<dbReference type="EMBL" id="QSAZ01000004">
    <property type="protein sequence ID" value="RGW88212.1"/>
    <property type="molecule type" value="Genomic_DNA"/>
</dbReference>
<evidence type="ECO:0000313" key="2">
    <source>
        <dbReference type="Proteomes" id="UP000283683"/>
    </source>
</evidence>
<evidence type="ECO:0008006" key="3">
    <source>
        <dbReference type="Google" id="ProtNLM"/>
    </source>
</evidence>
<proteinExistence type="predicted"/>
<accession>A0A413DNW5</accession>
<protein>
    <recommendedName>
        <fullName evidence="3">HNH endonuclease</fullName>
    </recommendedName>
</protein>
<dbReference type="AlphaFoldDB" id="A0A413DNW5"/>
<organism evidence="1 2">
    <name type="scientific">Agathobacter rectalis</name>
    <dbReference type="NCBI Taxonomy" id="39491"/>
    <lineage>
        <taxon>Bacteria</taxon>
        <taxon>Bacillati</taxon>
        <taxon>Bacillota</taxon>
        <taxon>Clostridia</taxon>
        <taxon>Lachnospirales</taxon>
        <taxon>Lachnospiraceae</taxon>
        <taxon>Agathobacter</taxon>
    </lineage>
</organism>
<sequence>MIKTYTELIRLQTFQERFEYLKLDGSVGIETFGFDRYLNQIFYKSKEWRRIRNEIIIRDKGCDLACDGYEIKRNIMIHHMNPITPEDIINRTDNLLNPEYLILTVLMTHNAIHYGDSNLLPHAPVERRKNDTCPWRQ</sequence>
<name>A0A413DNW5_9FIRM</name>
<evidence type="ECO:0000313" key="1">
    <source>
        <dbReference type="EMBL" id="RGW88212.1"/>
    </source>
</evidence>